<keyword evidence="5 13" id="KW-0520">NAD</keyword>
<evidence type="ECO:0000256" key="10">
    <source>
        <dbReference type="ARBA" id="ARBA00066687"/>
    </source>
</evidence>
<dbReference type="InterPro" id="IPR036291">
    <property type="entry name" value="NAD(P)-bd_dom_sf"/>
</dbReference>
<dbReference type="SUPFAM" id="SSF48179">
    <property type="entry name" value="6-phosphogluconate dehydrogenase C-terminal domain-like"/>
    <property type="match status" value="1"/>
</dbReference>
<organism evidence="20 21">
    <name type="scientific">Pauljensenia hongkongensis</name>
    <dbReference type="NCBI Taxonomy" id="178339"/>
    <lineage>
        <taxon>Bacteria</taxon>
        <taxon>Bacillati</taxon>
        <taxon>Actinomycetota</taxon>
        <taxon>Actinomycetes</taxon>
        <taxon>Actinomycetales</taxon>
        <taxon>Actinomycetaceae</taxon>
        <taxon>Pauljensenia</taxon>
    </lineage>
</organism>
<feature type="binding site" evidence="15">
    <location>
        <position position="112"/>
    </location>
    <ligand>
        <name>substrate</name>
    </ligand>
</feature>
<dbReference type="RefSeq" id="WP_034255176.1">
    <property type="nucleotide sequence ID" value="NZ_CP017298.1"/>
</dbReference>
<evidence type="ECO:0000256" key="7">
    <source>
        <dbReference type="ARBA" id="ARBA00023209"/>
    </source>
</evidence>
<dbReference type="GO" id="GO:0016746">
    <property type="term" value="F:acyltransferase activity"/>
    <property type="evidence" value="ECO:0007669"/>
    <property type="project" value="UniProtKB-KW"/>
</dbReference>
<evidence type="ECO:0000313" key="20">
    <source>
        <dbReference type="EMBL" id="AOS46918.1"/>
    </source>
</evidence>
<evidence type="ECO:0000313" key="21">
    <source>
        <dbReference type="Proteomes" id="UP000095214"/>
    </source>
</evidence>
<evidence type="ECO:0000259" key="18">
    <source>
        <dbReference type="Pfam" id="PF01210"/>
    </source>
</evidence>
<sequence length="344" mass="35512">MSEENGYERVAVLGTGAWGTTFARVVAHAGAAGVTVWGRNAAVVEFINDGENPAYLPGIELPGSVRATTDLRGAVSGADLVVVAVPVKAVRPTMEAAACAIDPGAGVLSLAKGIELSSFKCVDEIIAHSAGVDEDRIAVLSGPNLSREIAEENPTATVIASENLELAKRVASTCHTPYFRPYVSTDVIGTEIAGATKNVIAVAIGAAQGMGLGINTRSTLQTRGLAEMTRLGTALGADPATFAGLAGIGDLIATCSSRLSRNFSLGHRMGEGMGLEEALERSPGVVEGVASARPILQLARGAGVDMPITEAVVRVVEGDATIEDMGHMLLSRPRKMDGWKITLV</sequence>
<evidence type="ECO:0000256" key="3">
    <source>
        <dbReference type="ARBA" id="ARBA00022857"/>
    </source>
</evidence>
<dbReference type="HAMAP" id="MF_00394">
    <property type="entry name" value="NAD_Glyc3P_dehydrog"/>
    <property type="match status" value="1"/>
</dbReference>
<dbReference type="FunFam" id="1.10.1040.10:FF:000001">
    <property type="entry name" value="Glycerol-3-phosphate dehydrogenase [NAD(P)+]"/>
    <property type="match status" value="1"/>
</dbReference>
<feature type="active site" description="Proton acceptor" evidence="13 14">
    <location>
        <position position="197"/>
    </location>
</feature>
<dbReference type="Gene3D" id="3.40.50.720">
    <property type="entry name" value="NAD(P)-binding Rossmann-like Domain"/>
    <property type="match status" value="1"/>
</dbReference>
<gene>
    <name evidence="13" type="primary">gpsA</name>
    <name evidence="20" type="ORF">BH719_02760</name>
</gene>
<evidence type="ECO:0000256" key="9">
    <source>
        <dbReference type="ARBA" id="ARBA00052716"/>
    </source>
</evidence>
<feature type="binding site" evidence="13">
    <location>
        <position position="197"/>
    </location>
    <ligand>
        <name>sn-glycerol 3-phosphate</name>
        <dbReference type="ChEBI" id="CHEBI:57597"/>
    </ligand>
</feature>
<dbReference type="GO" id="GO:0005975">
    <property type="term" value="P:carbohydrate metabolic process"/>
    <property type="evidence" value="ECO:0007669"/>
    <property type="project" value="InterPro"/>
</dbReference>
<keyword evidence="21" id="KW-1185">Reference proteome</keyword>
<name>A0A1D8B1A5_9ACTO</name>
<evidence type="ECO:0000256" key="12">
    <source>
        <dbReference type="ARBA" id="ARBA00080511"/>
    </source>
</evidence>
<dbReference type="Gene3D" id="1.10.1040.10">
    <property type="entry name" value="N-(1-d-carboxylethyl)-l-norvaline Dehydrogenase, domain 2"/>
    <property type="match status" value="1"/>
</dbReference>
<dbReference type="KEGG" id="phon:BH719_02760"/>
<feature type="binding site" evidence="13">
    <location>
        <position position="146"/>
    </location>
    <ligand>
        <name>NADPH</name>
        <dbReference type="ChEBI" id="CHEBI:57783"/>
    </ligand>
</feature>
<dbReference type="PANTHER" id="PTHR11728">
    <property type="entry name" value="GLYCEROL-3-PHOSPHATE DEHYDROGENASE"/>
    <property type="match status" value="1"/>
</dbReference>
<dbReference type="InterPro" id="IPR006109">
    <property type="entry name" value="G3P_DH_NAD-dep_C"/>
</dbReference>
<evidence type="ECO:0000256" key="15">
    <source>
        <dbReference type="PIRSR" id="PIRSR000114-2"/>
    </source>
</evidence>
<feature type="binding site" evidence="13">
    <location>
        <position position="261"/>
    </location>
    <ligand>
        <name>NADPH</name>
        <dbReference type="ChEBI" id="CHEBI:57783"/>
    </ligand>
</feature>
<dbReference type="PROSITE" id="PS00957">
    <property type="entry name" value="NAD_G3PDH"/>
    <property type="match status" value="1"/>
</dbReference>
<dbReference type="GO" id="GO:0141153">
    <property type="term" value="F:glycerol-3-phosphate dehydrogenase (NADP+) activity"/>
    <property type="evidence" value="ECO:0007669"/>
    <property type="project" value="RHEA"/>
</dbReference>
<dbReference type="GO" id="GO:0046168">
    <property type="term" value="P:glycerol-3-phosphate catabolic process"/>
    <property type="evidence" value="ECO:0007669"/>
    <property type="project" value="InterPro"/>
</dbReference>
<feature type="binding site" evidence="13">
    <location>
        <position position="260"/>
    </location>
    <ligand>
        <name>sn-glycerol 3-phosphate</name>
        <dbReference type="ChEBI" id="CHEBI:57597"/>
    </ligand>
</feature>
<feature type="binding site" evidence="13">
    <location>
        <position position="261"/>
    </location>
    <ligand>
        <name>sn-glycerol 3-phosphate</name>
        <dbReference type="ChEBI" id="CHEBI:57597"/>
    </ligand>
</feature>
<evidence type="ECO:0000259" key="19">
    <source>
        <dbReference type="Pfam" id="PF07479"/>
    </source>
</evidence>
<evidence type="ECO:0000256" key="16">
    <source>
        <dbReference type="PIRSR" id="PIRSR000114-3"/>
    </source>
</evidence>
<dbReference type="GO" id="GO:0051287">
    <property type="term" value="F:NAD binding"/>
    <property type="evidence" value="ECO:0007669"/>
    <property type="project" value="InterPro"/>
</dbReference>
<dbReference type="Proteomes" id="UP000095214">
    <property type="component" value="Chromosome"/>
</dbReference>
<keyword evidence="8 13" id="KW-1208">Phospholipid metabolism</keyword>
<dbReference type="GO" id="GO:0008654">
    <property type="term" value="P:phospholipid biosynthetic process"/>
    <property type="evidence" value="ECO:0007669"/>
    <property type="project" value="UniProtKB-KW"/>
</dbReference>
<comment type="catalytic activity">
    <reaction evidence="9">
        <text>sn-glycerol 3-phosphate + NADP(+) = dihydroxyacetone phosphate + NADPH + H(+)</text>
        <dbReference type="Rhea" id="RHEA:11096"/>
        <dbReference type="ChEBI" id="CHEBI:15378"/>
        <dbReference type="ChEBI" id="CHEBI:57597"/>
        <dbReference type="ChEBI" id="CHEBI:57642"/>
        <dbReference type="ChEBI" id="CHEBI:57783"/>
        <dbReference type="ChEBI" id="CHEBI:58349"/>
        <dbReference type="EC" id="1.1.1.94"/>
    </reaction>
    <physiologicalReaction direction="right-to-left" evidence="9">
        <dbReference type="Rhea" id="RHEA:11098"/>
    </physiologicalReaction>
</comment>
<feature type="binding site" evidence="13">
    <location>
        <position position="287"/>
    </location>
    <ligand>
        <name>NADPH</name>
        <dbReference type="ChEBI" id="CHEBI:57783"/>
    </ligand>
</feature>
<dbReference type="PIRSF" id="PIRSF000114">
    <property type="entry name" value="Glycerol-3-P_dh"/>
    <property type="match status" value="1"/>
</dbReference>
<feature type="binding site" evidence="13">
    <location>
        <position position="112"/>
    </location>
    <ligand>
        <name>NADPH</name>
        <dbReference type="ChEBI" id="CHEBI:57783"/>
    </ligand>
</feature>
<evidence type="ECO:0000256" key="17">
    <source>
        <dbReference type="RuleBase" id="RU000437"/>
    </source>
</evidence>
<dbReference type="Pfam" id="PF01210">
    <property type="entry name" value="NAD_Gly3P_dh_N"/>
    <property type="match status" value="1"/>
</dbReference>
<feature type="binding site" evidence="13">
    <location>
        <position position="112"/>
    </location>
    <ligand>
        <name>sn-glycerol 3-phosphate</name>
        <dbReference type="ChEBI" id="CHEBI:57597"/>
    </ligand>
</feature>
<dbReference type="Pfam" id="PF07479">
    <property type="entry name" value="NAD_Gly3P_dh_C"/>
    <property type="match status" value="1"/>
</dbReference>
<feature type="binding site" evidence="15">
    <location>
        <begin position="261"/>
        <end position="262"/>
    </location>
    <ligand>
        <name>substrate</name>
    </ligand>
</feature>
<dbReference type="AlphaFoldDB" id="A0A1D8B1A5"/>
<dbReference type="NCBIfam" id="NF000940">
    <property type="entry name" value="PRK00094.1-2"/>
    <property type="match status" value="1"/>
</dbReference>
<dbReference type="NCBIfam" id="NF000942">
    <property type="entry name" value="PRK00094.1-4"/>
    <property type="match status" value="1"/>
</dbReference>
<dbReference type="GO" id="GO:0006650">
    <property type="term" value="P:glycerophospholipid metabolic process"/>
    <property type="evidence" value="ECO:0007669"/>
    <property type="project" value="UniProtKB-UniRule"/>
</dbReference>
<feature type="binding site" evidence="16">
    <location>
        <begin position="14"/>
        <end position="19"/>
    </location>
    <ligand>
        <name>NAD(+)</name>
        <dbReference type="ChEBI" id="CHEBI:57540"/>
    </ligand>
</feature>
<evidence type="ECO:0000256" key="4">
    <source>
        <dbReference type="ARBA" id="ARBA00023002"/>
    </source>
</evidence>
<feature type="binding site" evidence="13">
    <location>
        <position position="262"/>
    </location>
    <ligand>
        <name>sn-glycerol 3-phosphate</name>
        <dbReference type="ChEBI" id="CHEBI:57597"/>
    </ligand>
</feature>
<keyword evidence="13" id="KW-0963">Cytoplasm</keyword>
<reference evidence="20 21" key="1">
    <citation type="submission" date="2016-09" db="EMBL/GenBank/DDBJ databases">
        <title>Complete genome sequence of Actinomyces hongkongensis HKU8.</title>
        <authorList>
            <person name="Gao Y.-X."/>
            <person name="Zhou Y.-Y."/>
            <person name="Xie Y."/>
            <person name="Wang M."/>
            <person name="Wang S.-J."/>
            <person name="Shen S.-G."/>
        </authorList>
    </citation>
    <scope>NUCLEOTIDE SEQUENCE [LARGE SCALE GENOMIC DNA]</scope>
    <source>
        <strain evidence="20 21">HKU8</strain>
    </source>
</reference>
<evidence type="ECO:0000256" key="5">
    <source>
        <dbReference type="ARBA" id="ARBA00023027"/>
    </source>
</evidence>
<dbReference type="GO" id="GO:0005829">
    <property type="term" value="C:cytosol"/>
    <property type="evidence" value="ECO:0007669"/>
    <property type="project" value="TreeGrafter"/>
</dbReference>
<feature type="binding site" evidence="13">
    <location>
        <position position="285"/>
    </location>
    <ligand>
        <name>NADPH</name>
        <dbReference type="ChEBI" id="CHEBI:57783"/>
    </ligand>
</feature>
<feature type="binding site" evidence="13">
    <location>
        <position position="39"/>
    </location>
    <ligand>
        <name>NADPH</name>
        <dbReference type="ChEBI" id="CHEBI:57783"/>
    </ligand>
</feature>
<comment type="caution">
    <text evidence="13">Lacks conserved residue(s) required for the propagation of feature annotation.</text>
</comment>
<evidence type="ECO:0000256" key="14">
    <source>
        <dbReference type="PIRSR" id="PIRSR000114-1"/>
    </source>
</evidence>
<feature type="binding site" evidence="13">
    <location>
        <position position="250"/>
    </location>
    <ligand>
        <name>sn-glycerol 3-phosphate</name>
        <dbReference type="ChEBI" id="CHEBI:57597"/>
    </ligand>
</feature>
<dbReference type="SUPFAM" id="SSF51735">
    <property type="entry name" value="NAD(P)-binding Rossmann-fold domains"/>
    <property type="match status" value="1"/>
</dbReference>
<evidence type="ECO:0000256" key="6">
    <source>
        <dbReference type="ARBA" id="ARBA00023098"/>
    </source>
</evidence>
<comment type="catalytic activity">
    <reaction evidence="13">
        <text>sn-glycerol 3-phosphate + NAD(+) = dihydroxyacetone phosphate + NADH + H(+)</text>
        <dbReference type="Rhea" id="RHEA:11092"/>
        <dbReference type="ChEBI" id="CHEBI:15378"/>
        <dbReference type="ChEBI" id="CHEBI:57540"/>
        <dbReference type="ChEBI" id="CHEBI:57597"/>
        <dbReference type="ChEBI" id="CHEBI:57642"/>
        <dbReference type="ChEBI" id="CHEBI:57945"/>
        <dbReference type="EC" id="1.1.1.94"/>
    </reaction>
</comment>
<evidence type="ECO:0000256" key="11">
    <source>
        <dbReference type="ARBA" id="ARBA00069372"/>
    </source>
</evidence>
<comment type="pathway">
    <text evidence="13">Membrane lipid metabolism; glycerophospholipid metabolism.</text>
</comment>
<dbReference type="EMBL" id="CP017298">
    <property type="protein sequence ID" value="AOS46918.1"/>
    <property type="molecule type" value="Genomic_DNA"/>
</dbReference>
<dbReference type="InterPro" id="IPR008927">
    <property type="entry name" value="6-PGluconate_DH-like_C_sf"/>
</dbReference>
<feature type="binding site" evidence="16">
    <location>
        <position position="261"/>
    </location>
    <ligand>
        <name>NAD(+)</name>
        <dbReference type="ChEBI" id="CHEBI:57540"/>
    </ligand>
</feature>
<keyword evidence="6 13" id="KW-0443">Lipid metabolism</keyword>
<dbReference type="UniPathway" id="UPA00940"/>
<comment type="similarity">
    <text evidence="1 13 17">Belongs to the NAD-dependent glycerol-3-phosphate dehydrogenase family.</text>
</comment>
<keyword evidence="20" id="KW-0808">Transferase</keyword>
<dbReference type="InterPro" id="IPR013328">
    <property type="entry name" value="6PGD_dom2"/>
</dbReference>
<evidence type="ECO:0000256" key="2">
    <source>
        <dbReference type="ARBA" id="ARBA00022516"/>
    </source>
</evidence>
<dbReference type="FunFam" id="3.40.50.720:FF:000019">
    <property type="entry name" value="Glycerol-3-phosphate dehydrogenase [NAD(P)+]"/>
    <property type="match status" value="1"/>
</dbReference>
<dbReference type="PRINTS" id="PR00077">
    <property type="entry name" value="GPDHDRGNASE"/>
</dbReference>
<feature type="binding site" evidence="13">
    <location>
        <position position="18"/>
    </location>
    <ligand>
        <name>NADPH</name>
        <dbReference type="ChEBI" id="CHEBI:57783"/>
    </ligand>
</feature>
<keyword evidence="4 13" id="KW-0560">Oxidoreductase</keyword>
<evidence type="ECO:0000256" key="8">
    <source>
        <dbReference type="ARBA" id="ARBA00023264"/>
    </source>
</evidence>
<keyword evidence="13" id="KW-0547">Nucleotide-binding</keyword>
<evidence type="ECO:0000256" key="13">
    <source>
        <dbReference type="HAMAP-Rule" id="MF_00394"/>
    </source>
</evidence>
<keyword evidence="7 13" id="KW-0594">Phospholipid biosynthesis</keyword>
<dbReference type="EC" id="1.1.1.94" evidence="10 13"/>
<proteinExistence type="inferred from homology"/>
<protein>
    <recommendedName>
        <fullName evidence="11 13">Glycerol-3-phosphate dehydrogenase [NAD(P)+]</fullName>
        <ecNumber evidence="10 13">1.1.1.94</ecNumber>
    </recommendedName>
    <alternativeName>
        <fullName evidence="13">NAD(P)(+)-dependent glycerol-3-phosphate dehydrogenase</fullName>
    </alternativeName>
    <alternativeName>
        <fullName evidence="12 13">NAD(P)H-dependent dihydroxyacetone-phosphate reductase</fullName>
    </alternativeName>
</protein>
<feature type="binding site" evidence="13">
    <location>
        <position position="142"/>
    </location>
    <ligand>
        <name>sn-glycerol 3-phosphate</name>
        <dbReference type="ChEBI" id="CHEBI:57597"/>
    </ligand>
</feature>
<evidence type="ECO:0000256" key="1">
    <source>
        <dbReference type="ARBA" id="ARBA00011009"/>
    </source>
</evidence>
<dbReference type="PANTHER" id="PTHR11728:SF1">
    <property type="entry name" value="GLYCEROL-3-PHOSPHATE DEHYDROGENASE [NAD(+)] 2, CHLOROPLASTIC"/>
    <property type="match status" value="1"/>
</dbReference>
<feature type="binding site" evidence="13">
    <location>
        <position position="55"/>
    </location>
    <ligand>
        <name>NADPH</name>
        <dbReference type="ChEBI" id="CHEBI:57783"/>
    </ligand>
</feature>
<keyword evidence="2 13" id="KW-0444">Lipid biosynthesis</keyword>
<comment type="function">
    <text evidence="13">Catalyzes the reduction of the glycolytic intermediate dihydroxyacetone phosphate (DHAP) to sn-glycerol 3-phosphate (G3P), the key precursor for phospholipid synthesis.</text>
</comment>
<dbReference type="InterPro" id="IPR011128">
    <property type="entry name" value="G3P_DH_NAD-dep_N"/>
</dbReference>
<dbReference type="OrthoDB" id="9812273at2"/>
<dbReference type="GO" id="GO:0141152">
    <property type="term" value="F:glycerol-3-phosphate dehydrogenase (NAD+) activity"/>
    <property type="evidence" value="ECO:0007669"/>
    <property type="project" value="RHEA"/>
</dbReference>
<dbReference type="STRING" id="178339.BH719_02760"/>
<keyword evidence="3 13" id="KW-0521">NADP</keyword>
<feature type="domain" description="Glycerol-3-phosphate dehydrogenase NAD-dependent N-terminal" evidence="18">
    <location>
        <begin position="10"/>
        <end position="166"/>
    </location>
</feature>
<dbReference type="GO" id="GO:0046167">
    <property type="term" value="P:glycerol-3-phosphate biosynthetic process"/>
    <property type="evidence" value="ECO:0007669"/>
    <property type="project" value="UniProtKB-UniRule"/>
</dbReference>
<keyword evidence="20" id="KW-0012">Acyltransferase</keyword>
<dbReference type="InterPro" id="IPR006168">
    <property type="entry name" value="G3P_DH_NAD-dep"/>
</dbReference>
<comment type="subcellular location">
    <subcellularLocation>
        <location evidence="13">Cytoplasm</location>
    </subcellularLocation>
</comment>
<accession>A0A1D8B1A5</accession>
<feature type="domain" description="Glycerol-3-phosphate dehydrogenase NAD-dependent C-terminal" evidence="19">
    <location>
        <begin position="186"/>
        <end position="325"/>
    </location>
</feature>